<dbReference type="AlphaFoldDB" id="A0A1W1X783"/>
<dbReference type="RefSeq" id="WP_176212607.1">
    <property type="nucleotide sequence ID" value="NZ_FWXH01000002.1"/>
</dbReference>
<name>A0A1W1X783_9CLOT</name>
<proteinExistence type="predicted"/>
<organism evidence="1 2">
    <name type="scientific">Clostridium acidisoli DSM 12555</name>
    <dbReference type="NCBI Taxonomy" id="1121291"/>
    <lineage>
        <taxon>Bacteria</taxon>
        <taxon>Bacillati</taxon>
        <taxon>Bacillota</taxon>
        <taxon>Clostridia</taxon>
        <taxon>Eubacteriales</taxon>
        <taxon>Clostridiaceae</taxon>
        <taxon>Clostridium</taxon>
    </lineage>
</organism>
<keyword evidence="2" id="KW-1185">Reference proteome</keyword>
<dbReference type="Proteomes" id="UP000192468">
    <property type="component" value="Unassembled WGS sequence"/>
</dbReference>
<dbReference type="STRING" id="1121291.SAMN02745134_00905"/>
<dbReference type="EMBL" id="FWXH01000002">
    <property type="protein sequence ID" value="SMC19690.1"/>
    <property type="molecule type" value="Genomic_DNA"/>
</dbReference>
<accession>A0A1W1X783</accession>
<reference evidence="1 2" key="1">
    <citation type="submission" date="2017-04" db="EMBL/GenBank/DDBJ databases">
        <authorList>
            <person name="Afonso C.L."/>
            <person name="Miller P.J."/>
            <person name="Scott M.A."/>
            <person name="Spackman E."/>
            <person name="Goraichik I."/>
            <person name="Dimitrov K.M."/>
            <person name="Suarez D.L."/>
            <person name="Swayne D.E."/>
        </authorList>
    </citation>
    <scope>NUCLEOTIDE SEQUENCE [LARGE SCALE GENOMIC DNA]</scope>
    <source>
        <strain evidence="1 2">DSM 12555</strain>
    </source>
</reference>
<evidence type="ECO:0000313" key="1">
    <source>
        <dbReference type="EMBL" id="SMC19690.1"/>
    </source>
</evidence>
<evidence type="ECO:0000313" key="2">
    <source>
        <dbReference type="Proteomes" id="UP000192468"/>
    </source>
</evidence>
<sequence>MPTVESVKHDIHALGTAGKEEILNYLEEVFVLGSFATEVTNEVKY</sequence>
<protein>
    <submittedName>
        <fullName evidence="1">Uncharacterized protein</fullName>
    </submittedName>
</protein>
<gene>
    <name evidence="1" type="ORF">SAMN02745134_00905</name>
</gene>